<comment type="subcellular location">
    <subcellularLocation>
        <location evidence="1">Cell outer membrane</location>
    </subcellularLocation>
</comment>
<dbReference type="EMBL" id="FNVP01000002">
    <property type="protein sequence ID" value="SEF72789.1"/>
    <property type="molecule type" value="Genomic_DNA"/>
</dbReference>
<evidence type="ECO:0000256" key="2">
    <source>
        <dbReference type="ARBA" id="ARBA00006275"/>
    </source>
</evidence>
<gene>
    <name evidence="8" type="ORF">SAMN04488130_102200</name>
</gene>
<evidence type="ECO:0000256" key="3">
    <source>
        <dbReference type="ARBA" id="ARBA00022729"/>
    </source>
</evidence>
<evidence type="ECO:0000313" key="9">
    <source>
        <dbReference type="Proteomes" id="UP000236737"/>
    </source>
</evidence>
<reference evidence="9" key="1">
    <citation type="submission" date="2016-10" db="EMBL/GenBank/DDBJ databases">
        <authorList>
            <person name="Varghese N."/>
            <person name="Submissions S."/>
        </authorList>
    </citation>
    <scope>NUCLEOTIDE SEQUENCE [LARGE SCALE GENOMIC DNA]</scope>
    <source>
        <strain evidence="9">CGMCC 1.9230</strain>
    </source>
</reference>
<keyword evidence="3" id="KW-0732">Signal</keyword>
<feature type="domain" description="SusD-like N-terminal" evidence="7">
    <location>
        <begin position="37"/>
        <end position="211"/>
    </location>
</feature>
<dbReference type="Pfam" id="PF14322">
    <property type="entry name" value="SusD-like_3"/>
    <property type="match status" value="1"/>
</dbReference>
<evidence type="ECO:0000259" key="6">
    <source>
        <dbReference type="Pfam" id="PF07980"/>
    </source>
</evidence>
<evidence type="ECO:0000256" key="4">
    <source>
        <dbReference type="ARBA" id="ARBA00023136"/>
    </source>
</evidence>
<sequence>MKKNNFIKYGIFAGALVLGVSCTNLDEQILDATEISKADPDAVLTSAYNGLRQFEGQDGIFAVQEVSTDFVIVPTRAGDWGDGGAWLQDHFHTWDANSREINTAWRQMLSSVYNCDLALGIQGIPASKKAQAQFLKAYYYYNAIDMFGQVPYREAGSSPDDFPKVWTSPEATAKIIALLEEALPNLPAKNTSDPSIASKDAAHFLLAKIYLNKAVFDSPTHTGFNANNVANMNKVIANVDAISGATTLASDYWDNFKPTNHTSPELIFTAKNINGVDMGAIRTRWYMGNHYNQVPSGWNGFSVLQEYYEKFDPSDRRIKNNDPAIIAAFGSPLGLRKGQQFDKGGITPLTTRAQNGSLPLDFQSDVANLPADGKIISQSWLERWGIRPQKYIPDVSNMDKPENDYVLFRYADALLMKAEAIARGGSSTSTVVSIAAQLQARQGITTVVNLSTLANIDKARATELWEEGWRRNDMIRFGTYTTARATMKNTDAYRVLLPLPTTALLNPNIKQNPGY</sequence>
<dbReference type="InterPro" id="IPR012944">
    <property type="entry name" value="SusD_RagB_dom"/>
</dbReference>
<protein>
    <submittedName>
        <fullName evidence="8">Starch-binding associating with outer membrane</fullName>
    </submittedName>
</protein>
<comment type="similarity">
    <text evidence="2">Belongs to the SusD family.</text>
</comment>
<accession>A0A1H5UCR7</accession>
<dbReference type="PROSITE" id="PS51257">
    <property type="entry name" value="PROKAR_LIPOPROTEIN"/>
    <property type="match status" value="1"/>
</dbReference>
<dbReference type="AlphaFoldDB" id="A0A1H5UCR7"/>
<dbReference type="GO" id="GO:0009279">
    <property type="term" value="C:cell outer membrane"/>
    <property type="evidence" value="ECO:0007669"/>
    <property type="project" value="UniProtKB-SubCell"/>
</dbReference>
<dbReference type="Proteomes" id="UP000236737">
    <property type="component" value="Unassembled WGS sequence"/>
</dbReference>
<dbReference type="Pfam" id="PF07980">
    <property type="entry name" value="SusD_RagB"/>
    <property type="match status" value="1"/>
</dbReference>
<dbReference type="SUPFAM" id="SSF48452">
    <property type="entry name" value="TPR-like"/>
    <property type="match status" value="1"/>
</dbReference>
<evidence type="ECO:0000313" key="8">
    <source>
        <dbReference type="EMBL" id="SEF72789.1"/>
    </source>
</evidence>
<organism evidence="8 9">
    <name type="scientific">Flavobacterium urumqiense</name>
    <dbReference type="NCBI Taxonomy" id="935224"/>
    <lineage>
        <taxon>Bacteria</taxon>
        <taxon>Pseudomonadati</taxon>
        <taxon>Bacteroidota</taxon>
        <taxon>Flavobacteriia</taxon>
        <taxon>Flavobacteriales</taxon>
        <taxon>Flavobacteriaceae</taxon>
        <taxon>Flavobacterium</taxon>
    </lineage>
</organism>
<evidence type="ECO:0000256" key="1">
    <source>
        <dbReference type="ARBA" id="ARBA00004442"/>
    </source>
</evidence>
<keyword evidence="9" id="KW-1185">Reference proteome</keyword>
<dbReference type="OrthoDB" id="5694214at2"/>
<proteinExistence type="inferred from homology"/>
<name>A0A1H5UCR7_9FLAO</name>
<dbReference type="InterPro" id="IPR011990">
    <property type="entry name" value="TPR-like_helical_dom_sf"/>
</dbReference>
<evidence type="ECO:0000259" key="7">
    <source>
        <dbReference type="Pfam" id="PF14322"/>
    </source>
</evidence>
<keyword evidence="4" id="KW-0472">Membrane</keyword>
<dbReference type="Gene3D" id="1.25.40.390">
    <property type="match status" value="1"/>
</dbReference>
<keyword evidence="5" id="KW-0998">Cell outer membrane</keyword>
<feature type="domain" description="RagB/SusD" evidence="6">
    <location>
        <begin position="264"/>
        <end position="515"/>
    </location>
</feature>
<dbReference type="RefSeq" id="WP_103998958.1">
    <property type="nucleotide sequence ID" value="NZ_FNVP01000002.1"/>
</dbReference>
<evidence type="ECO:0000256" key="5">
    <source>
        <dbReference type="ARBA" id="ARBA00023237"/>
    </source>
</evidence>
<dbReference type="InterPro" id="IPR033985">
    <property type="entry name" value="SusD-like_N"/>
</dbReference>